<dbReference type="EMBL" id="QLYX01000003">
    <property type="protein sequence ID" value="RAY15515.1"/>
    <property type="molecule type" value="Genomic_DNA"/>
</dbReference>
<dbReference type="SUPFAM" id="SSF53335">
    <property type="entry name" value="S-adenosyl-L-methionine-dependent methyltransferases"/>
    <property type="match status" value="1"/>
</dbReference>
<dbReference type="RefSeq" id="WP_111863979.1">
    <property type="nucleotide sequence ID" value="NZ_QLYX01000003.1"/>
</dbReference>
<dbReference type="GO" id="GO:0008168">
    <property type="term" value="F:methyltransferase activity"/>
    <property type="evidence" value="ECO:0007669"/>
    <property type="project" value="UniProtKB-KW"/>
</dbReference>
<protein>
    <submittedName>
        <fullName evidence="2">Class I SAM-dependent methyltransferase</fullName>
    </submittedName>
</protein>
<evidence type="ECO:0000313" key="3">
    <source>
        <dbReference type="Proteomes" id="UP000251891"/>
    </source>
</evidence>
<dbReference type="InterPro" id="IPR029063">
    <property type="entry name" value="SAM-dependent_MTases_sf"/>
</dbReference>
<feature type="region of interest" description="Disordered" evidence="1">
    <location>
        <begin position="58"/>
        <end position="83"/>
    </location>
</feature>
<keyword evidence="2" id="KW-0808">Transferase</keyword>
<gene>
    <name evidence="2" type="ORF">DPM19_06840</name>
</gene>
<accession>A0A365H8T3</accession>
<dbReference type="Gene3D" id="3.40.50.150">
    <property type="entry name" value="Vaccinia Virus protein VP39"/>
    <property type="match status" value="1"/>
</dbReference>
<evidence type="ECO:0000256" key="1">
    <source>
        <dbReference type="SAM" id="MobiDB-lite"/>
    </source>
</evidence>
<dbReference type="OrthoDB" id="43862at2"/>
<sequence length="251" mass="26749">MLHGTGTKIRNSGGQSTPHLDRLIDFIEPEAGDTCLDLSRDGGALAAALTPHVHALTTAETPPKSAPDAPAAPRVPPPAAAGRTPTVLFTGPTAASGPATPPHRDGTFTLVTARFALYRSGDPARTLPEMLRVRRPGGRLIIAEIVRPDMTARDRGRIEQMRDPEHPGVLSLSALVDLATAAGATVRRLDMFTIERPLDPWLAEGCDRRAADGIRQALLDEIDGGPRTGARPRVIGGELWFTQSWAQLAVH</sequence>
<keyword evidence="3" id="KW-1185">Reference proteome</keyword>
<dbReference type="Pfam" id="PF13489">
    <property type="entry name" value="Methyltransf_23"/>
    <property type="match status" value="1"/>
</dbReference>
<feature type="compositionally biased region" description="Low complexity" evidence="1">
    <location>
        <begin position="62"/>
        <end position="72"/>
    </location>
</feature>
<organism evidence="2 3">
    <name type="scientific">Actinomadura craniellae</name>
    <dbReference type="NCBI Taxonomy" id="2231787"/>
    <lineage>
        <taxon>Bacteria</taxon>
        <taxon>Bacillati</taxon>
        <taxon>Actinomycetota</taxon>
        <taxon>Actinomycetes</taxon>
        <taxon>Streptosporangiales</taxon>
        <taxon>Thermomonosporaceae</taxon>
        <taxon>Actinomadura</taxon>
    </lineage>
</organism>
<reference evidence="2 3" key="1">
    <citation type="submission" date="2018-06" db="EMBL/GenBank/DDBJ databases">
        <title>Actinomadura craniellae sp. nov. isolated from marine sponge Craniella sp.</title>
        <authorList>
            <person name="Li L."/>
            <person name="Xu Q.H."/>
            <person name="Lin H.W."/>
            <person name="Lu Y.H."/>
        </authorList>
    </citation>
    <scope>NUCLEOTIDE SEQUENCE [LARGE SCALE GENOMIC DNA]</scope>
    <source>
        <strain evidence="2 3">LHW63021</strain>
    </source>
</reference>
<comment type="caution">
    <text evidence="2">The sequence shown here is derived from an EMBL/GenBank/DDBJ whole genome shotgun (WGS) entry which is preliminary data.</text>
</comment>
<dbReference type="Proteomes" id="UP000251891">
    <property type="component" value="Unassembled WGS sequence"/>
</dbReference>
<evidence type="ECO:0000313" key="2">
    <source>
        <dbReference type="EMBL" id="RAY15515.1"/>
    </source>
</evidence>
<proteinExistence type="predicted"/>
<dbReference type="AlphaFoldDB" id="A0A365H8T3"/>
<name>A0A365H8T3_9ACTN</name>
<keyword evidence="2" id="KW-0489">Methyltransferase</keyword>
<dbReference type="GO" id="GO:0032259">
    <property type="term" value="P:methylation"/>
    <property type="evidence" value="ECO:0007669"/>
    <property type="project" value="UniProtKB-KW"/>
</dbReference>